<proteinExistence type="predicted"/>
<organism evidence="3">
    <name type="scientific">[Clostridium] nexile</name>
    <dbReference type="NCBI Taxonomy" id="29361"/>
    <lineage>
        <taxon>Bacteria</taxon>
        <taxon>Bacillati</taxon>
        <taxon>Bacillota</taxon>
        <taxon>Clostridia</taxon>
        <taxon>Lachnospirales</taxon>
        <taxon>Lachnospiraceae</taxon>
        <taxon>Tyzzerella</taxon>
    </lineage>
</organism>
<dbReference type="Pfam" id="PF13477">
    <property type="entry name" value="Glyco_trans_4_2"/>
    <property type="match status" value="1"/>
</dbReference>
<dbReference type="Pfam" id="PF00534">
    <property type="entry name" value="Glycos_transf_1"/>
    <property type="match status" value="1"/>
</dbReference>
<dbReference type="InterPro" id="IPR050194">
    <property type="entry name" value="Glycosyltransferase_grp1"/>
</dbReference>
<dbReference type="SUPFAM" id="SSF53756">
    <property type="entry name" value="UDP-Glycosyltransferase/glycogen phosphorylase"/>
    <property type="match status" value="1"/>
</dbReference>
<dbReference type="AlphaFoldDB" id="A0A6N2ULR7"/>
<gene>
    <name evidence="3" type="primary">tuaC</name>
    <name evidence="3" type="ORF">CNLFYP112_02158</name>
</gene>
<keyword evidence="3" id="KW-0808">Transferase</keyword>
<dbReference type="Gene3D" id="3.40.50.2000">
    <property type="entry name" value="Glycogen Phosphorylase B"/>
    <property type="match status" value="2"/>
</dbReference>
<evidence type="ECO:0000313" key="3">
    <source>
        <dbReference type="EMBL" id="VYT18608.1"/>
    </source>
</evidence>
<dbReference type="PANTHER" id="PTHR45947:SF3">
    <property type="entry name" value="SULFOQUINOVOSYL TRANSFERASE SQD2"/>
    <property type="match status" value="1"/>
</dbReference>
<evidence type="ECO:0000259" key="1">
    <source>
        <dbReference type="Pfam" id="PF00534"/>
    </source>
</evidence>
<protein>
    <submittedName>
        <fullName evidence="3">Teichuronic acid biosynthesis glycosyltransferase TuaC</fullName>
        <ecNumber evidence="3">2.4.-.-</ecNumber>
    </submittedName>
</protein>
<evidence type="ECO:0000259" key="2">
    <source>
        <dbReference type="Pfam" id="PF13477"/>
    </source>
</evidence>
<keyword evidence="3" id="KW-0328">Glycosyltransferase</keyword>
<feature type="domain" description="Glycosyl transferase family 1" evidence="1">
    <location>
        <begin position="173"/>
        <end position="344"/>
    </location>
</feature>
<dbReference type="EC" id="2.4.-.-" evidence="3"/>
<dbReference type="InterPro" id="IPR028098">
    <property type="entry name" value="Glyco_trans_4-like_N"/>
</dbReference>
<dbReference type="InterPro" id="IPR001296">
    <property type="entry name" value="Glyco_trans_1"/>
</dbReference>
<dbReference type="PANTHER" id="PTHR45947">
    <property type="entry name" value="SULFOQUINOVOSYL TRANSFERASE SQD2"/>
    <property type="match status" value="1"/>
</dbReference>
<sequence length="370" mass="41920">MKILFLSAANSIHTVKWINALASRGHEVYLVYNKGHEPKMDQINKNIHQHQLKYKGGVGYYLNAKELRKLKKEISPDIINVHYASGYGTLARKSKLCPILLSVWGSDVYDFPNKSFVNKSILKKNVLHAKKIASTSNCMANELRDVLKMPKLQIGITPFGVDLEKFKGCTEAKEKKNHKILIGTIKTLKPLYGIAELIKAVKILNENLVKDGYEEICKQLQVEIYGDGPQKEELEKLIQELSLENVVYLKGQIPNQDVPQVLSQFDVFCATSFKESFGVAVVEAMAMSLPVVVTDTDGFKEVVADGENGYIVPIGNEKAIALKLQELIIDRKKRECMGKAGRKRVEELYDWEKNVDTMEKLYEEMRVKKE</sequence>
<reference evidence="3" key="1">
    <citation type="submission" date="2019-11" db="EMBL/GenBank/DDBJ databases">
        <authorList>
            <person name="Feng L."/>
        </authorList>
    </citation>
    <scope>NUCLEOTIDE SEQUENCE</scope>
    <source>
        <strain evidence="3">CnexileLFYP112</strain>
    </source>
</reference>
<feature type="domain" description="Glycosyltransferase subfamily 4-like N-terminal" evidence="2">
    <location>
        <begin position="2"/>
        <end position="136"/>
    </location>
</feature>
<dbReference type="EMBL" id="CACRTG010000021">
    <property type="protein sequence ID" value="VYT18608.1"/>
    <property type="molecule type" value="Genomic_DNA"/>
</dbReference>
<name>A0A6N2ULR7_9FIRM</name>
<accession>A0A6N2ULR7</accession>
<dbReference type="GO" id="GO:0016757">
    <property type="term" value="F:glycosyltransferase activity"/>
    <property type="evidence" value="ECO:0007669"/>
    <property type="project" value="UniProtKB-KW"/>
</dbReference>